<organism evidence="1 2">
    <name type="scientific">Nitrospira defluvii</name>
    <dbReference type="NCBI Taxonomy" id="330214"/>
    <lineage>
        <taxon>Bacteria</taxon>
        <taxon>Pseudomonadati</taxon>
        <taxon>Nitrospirota</taxon>
        <taxon>Nitrospiria</taxon>
        <taxon>Nitrospirales</taxon>
        <taxon>Nitrospiraceae</taxon>
        <taxon>Nitrospira</taxon>
    </lineage>
</organism>
<dbReference type="AlphaFoldDB" id="D8P845"/>
<accession>D8P845</accession>
<proteinExistence type="predicted"/>
<keyword evidence="2" id="KW-1185">Reference proteome</keyword>
<dbReference type="STRING" id="330214.NIDE4008"/>
<dbReference type="HOGENOM" id="CLU_2231700_0_0_0"/>
<protein>
    <submittedName>
        <fullName evidence="1">Uncharacterized protein</fullName>
    </submittedName>
</protein>
<dbReference type="EMBL" id="FP929003">
    <property type="protein sequence ID" value="CBK43677.1"/>
    <property type="molecule type" value="Genomic_DNA"/>
</dbReference>
<dbReference type="Proteomes" id="UP000001660">
    <property type="component" value="Chromosome"/>
</dbReference>
<evidence type="ECO:0000313" key="2">
    <source>
        <dbReference type="Proteomes" id="UP000001660"/>
    </source>
</evidence>
<gene>
    <name evidence="1" type="ORF">NIDE4008</name>
</gene>
<evidence type="ECO:0000313" key="1">
    <source>
        <dbReference type="EMBL" id="CBK43677.1"/>
    </source>
</evidence>
<dbReference type="KEGG" id="nde:NIDE4008"/>
<name>D8P845_9BACT</name>
<sequence>MMRTLAAVGTTQAQRQALVRINLSLSLIATGLLYRDQQIRNAILSELAGTTVPSQLIRKPVELLNTIAETITMLSRRLSDGVAYETLLELQTEARAIFGRLERAR</sequence>
<reference evidence="1 2" key="1">
    <citation type="journal article" date="2010" name="Proc. Natl. Acad. Sci. U.S.A.">
        <title>A Nitrospira metagenome illuminates the physiology and evolution of globally important nitrite-oxidizing bacteria.</title>
        <authorList>
            <person name="Lucker S."/>
            <person name="Wagner M."/>
            <person name="Maixner F."/>
            <person name="Pelletier E."/>
            <person name="Koch H."/>
            <person name="Vacherie B."/>
            <person name="Rattei T."/>
            <person name="Sinninghe Damste J."/>
            <person name="Spieck E."/>
            <person name="Le Paslier D."/>
            <person name="Daims H."/>
        </authorList>
    </citation>
    <scope>NUCLEOTIDE SEQUENCE [LARGE SCALE GENOMIC DNA]</scope>
</reference>